<reference evidence="2" key="1">
    <citation type="journal article" date="2020" name="Stud. Mycol.">
        <title>101 Dothideomycetes genomes: a test case for predicting lifestyles and emergence of pathogens.</title>
        <authorList>
            <person name="Haridas S."/>
            <person name="Albert R."/>
            <person name="Binder M."/>
            <person name="Bloem J."/>
            <person name="Labutti K."/>
            <person name="Salamov A."/>
            <person name="Andreopoulos B."/>
            <person name="Baker S."/>
            <person name="Barry K."/>
            <person name="Bills G."/>
            <person name="Bluhm B."/>
            <person name="Cannon C."/>
            <person name="Castanera R."/>
            <person name="Culley D."/>
            <person name="Daum C."/>
            <person name="Ezra D."/>
            <person name="Gonzalez J."/>
            <person name="Henrissat B."/>
            <person name="Kuo A."/>
            <person name="Liang C."/>
            <person name="Lipzen A."/>
            <person name="Lutzoni F."/>
            <person name="Magnuson J."/>
            <person name="Mondo S."/>
            <person name="Nolan M."/>
            <person name="Ohm R."/>
            <person name="Pangilinan J."/>
            <person name="Park H.-J."/>
            <person name="Ramirez L."/>
            <person name="Alfaro M."/>
            <person name="Sun H."/>
            <person name="Tritt A."/>
            <person name="Yoshinaga Y."/>
            <person name="Zwiers L.-H."/>
            <person name="Turgeon B."/>
            <person name="Goodwin S."/>
            <person name="Spatafora J."/>
            <person name="Crous P."/>
            <person name="Grigoriev I."/>
        </authorList>
    </citation>
    <scope>NUCLEOTIDE SEQUENCE</scope>
    <source>
        <strain evidence="2">CBS 115976</strain>
    </source>
</reference>
<feature type="compositionally biased region" description="Low complexity" evidence="1">
    <location>
        <begin position="121"/>
        <end position="140"/>
    </location>
</feature>
<protein>
    <submittedName>
        <fullName evidence="2">Uncharacterized protein</fullName>
    </submittedName>
</protein>
<dbReference type="AlphaFoldDB" id="A0A6A6UQW5"/>
<dbReference type="Proteomes" id="UP000799302">
    <property type="component" value="Unassembled WGS sequence"/>
</dbReference>
<sequence>MDVFWADPWNQDTPEPALDPSSSFPPEGVHGTPAERNLWTTWETDEPVRKDASTWDSPWSTYQPEEPSEPVTEEEVRIPNNDVLAPELSKKEQEPQSWTEAAESSGKEFSPGLNGHNRPISDSSPASSDGGSQSPQSPQSLFVGHQSLEHDGDSFGKTAPKTSIGLGLLKSIISSNSSQQDISSPSKVDFDPSLLEQLFGPAPSTDVNLATSDDLLDLPNAIQTWTRISRQQTLRDWTSSSPRDSFVRVAWRNSEVRKSTIKIVAKWRNDGSKGNSRSYSSSGIFGWNSIHEGHKPSMDGGASDPRIGGGSQRIRWLPYITSLIECYGSHQM</sequence>
<accession>A0A6A6UQW5</accession>
<evidence type="ECO:0000313" key="3">
    <source>
        <dbReference type="Proteomes" id="UP000799302"/>
    </source>
</evidence>
<name>A0A6A6UQW5_9PEZI</name>
<evidence type="ECO:0000256" key="1">
    <source>
        <dbReference type="SAM" id="MobiDB-lite"/>
    </source>
</evidence>
<gene>
    <name evidence="2" type="ORF">BT63DRAFT_166870</name>
</gene>
<organism evidence="2 3">
    <name type="scientific">Microthyrium microscopicum</name>
    <dbReference type="NCBI Taxonomy" id="703497"/>
    <lineage>
        <taxon>Eukaryota</taxon>
        <taxon>Fungi</taxon>
        <taxon>Dikarya</taxon>
        <taxon>Ascomycota</taxon>
        <taxon>Pezizomycotina</taxon>
        <taxon>Dothideomycetes</taxon>
        <taxon>Dothideomycetes incertae sedis</taxon>
        <taxon>Microthyriales</taxon>
        <taxon>Microthyriaceae</taxon>
        <taxon>Microthyrium</taxon>
    </lineage>
</organism>
<proteinExistence type="predicted"/>
<dbReference type="EMBL" id="MU004231">
    <property type="protein sequence ID" value="KAF2673787.1"/>
    <property type="molecule type" value="Genomic_DNA"/>
</dbReference>
<evidence type="ECO:0000313" key="2">
    <source>
        <dbReference type="EMBL" id="KAF2673787.1"/>
    </source>
</evidence>
<feature type="region of interest" description="Disordered" evidence="1">
    <location>
        <begin position="1"/>
        <end position="140"/>
    </location>
</feature>
<feature type="compositionally biased region" description="Polar residues" evidence="1">
    <location>
        <begin position="54"/>
        <end position="63"/>
    </location>
</feature>
<dbReference type="OrthoDB" id="3941134at2759"/>
<keyword evidence="3" id="KW-1185">Reference proteome</keyword>